<gene>
    <name evidence="2" type="ORF">AB4829_31385</name>
</gene>
<dbReference type="RefSeq" id="WP_399594635.1">
    <property type="nucleotide sequence ID" value="NZ_JBITPR010000057.1"/>
</dbReference>
<keyword evidence="3" id="KW-1185">Reference proteome</keyword>
<feature type="transmembrane region" description="Helical" evidence="1">
    <location>
        <begin position="156"/>
        <end position="181"/>
    </location>
</feature>
<reference evidence="2 3" key="1">
    <citation type="submission" date="2024-07" db="EMBL/GenBank/DDBJ databases">
        <title>Whole genome sequencing of Prodigiosin pigment-producing Streptomyces salinarius isolated from rhizosphere soil of Arachis hypogaea.</title>
        <authorList>
            <person name="Vidhya A."/>
            <person name="Ramya S."/>
        </authorList>
    </citation>
    <scope>NUCLEOTIDE SEQUENCE [LARGE SCALE GENOMIC DNA]</scope>
    <source>
        <strain evidence="2 3">VRMG2420</strain>
    </source>
</reference>
<keyword evidence="1" id="KW-0472">Membrane</keyword>
<protein>
    <submittedName>
        <fullName evidence="2">ABC transporter</fullName>
    </submittedName>
</protein>
<organism evidence="2 3">
    <name type="scientific">Streptomyces salinarius</name>
    <dbReference type="NCBI Taxonomy" id="2762598"/>
    <lineage>
        <taxon>Bacteria</taxon>
        <taxon>Bacillati</taxon>
        <taxon>Actinomycetota</taxon>
        <taxon>Actinomycetes</taxon>
        <taxon>Kitasatosporales</taxon>
        <taxon>Streptomycetaceae</taxon>
        <taxon>Streptomyces</taxon>
    </lineage>
</organism>
<sequence>MRGLTASRGSLTVDLVGPLWRTLPWRALAAAGALGLLVAATPAATGAEPAPWQTLLLLRGAALTGALGLAFLLDDPARHLTAPVPTPRLVRQALRVALVAPLAALWWTAVLLLAPSASRPPAGGVTLEAVTVAAFALTAAALAVRLTDEARPGPFVAAALLLTAVLAPLLAPEGWALFVQAEDPRWSAGHERWAVLAAAVCLVGAACGPEPLGRGRGRRPPLIRPDGP</sequence>
<keyword evidence="1" id="KW-1133">Transmembrane helix</keyword>
<dbReference type="EMBL" id="JBITPR010000057">
    <property type="protein sequence ID" value="MFI7875081.1"/>
    <property type="molecule type" value="Genomic_DNA"/>
</dbReference>
<keyword evidence="1" id="KW-0812">Transmembrane</keyword>
<evidence type="ECO:0000313" key="3">
    <source>
        <dbReference type="Proteomes" id="UP001614264"/>
    </source>
</evidence>
<accession>A0ABW8BLU4</accession>
<feature type="transmembrane region" description="Helical" evidence="1">
    <location>
        <begin position="56"/>
        <end position="73"/>
    </location>
</feature>
<feature type="transmembrane region" description="Helical" evidence="1">
    <location>
        <begin position="93"/>
        <end position="113"/>
    </location>
</feature>
<name>A0ABW8BLU4_9ACTN</name>
<feature type="transmembrane region" description="Helical" evidence="1">
    <location>
        <begin position="125"/>
        <end position="144"/>
    </location>
</feature>
<comment type="caution">
    <text evidence="2">The sequence shown here is derived from an EMBL/GenBank/DDBJ whole genome shotgun (WGS) entry which is preliminary data.</text>
</comment>
<proteinExistence type="predicted"/>
<evidence type="ECO:0000313" key="2">
    <source>
        <dbReference type="EMBL" id="MFI7875081.1"/>
    </source>
</evidence>
<dbReference type="Proteomes" id="UP001614264">
    <property type="component" value="Unassembled WGS sequence"/>
</dbReference>
<evidence type="ECO:0000256" key="1">
    <source>
        <dbReference type="SAM" id="Phobius"/>
    </source>
</evidence>
<feature type="transmembrane region" description="Helical" evidence="1">
    <location>
        <begin position="193"/>
        <end position="212"/>
    </location>
</feature>